<dbReference type="STRING" id="349307.Mthe_0694"/>
<reference evidence="2 3" key="1">
    <citation type="submission" date="2006-10" db="EMBL/GenBank/DDBJ databases">
        <title>Complete sequence of Methanosaeta thermophila PT.</title>
        <authorList>
            <consortium name="US DOE Joint Genome Institute"/>
            <person name="Copeland A."/>
            <person name="Lucas S."/>
            <person name="Lapidus A."/>
            <person name="Barry K."/>
            <person name="Detter J.C."/>
            <person name="Glavina del Rio T."/>
            <person name="Hammon N."/>
            <person name="Israni S."/>
            <person name="Pitluck S."/>
            <person name="Chain P."/>
            <person name="Malfatti S."/>
            <person name="Shin M."/>
            <person name="Vergez L."/>
            <person name="Schmutz J."/>
            <person name="Larimer F."/>
            <person name="Land M."/>
            <person name="Hauser L."/>
            <person name="Kyrpides N."/>
            <person name="Kim E."/>
            <person name="Smith K.S."/>
            <person name="Ingram-Smith C."/>
            <person name="Richardson P."/>
        </authorList>
    </citation>
    <scope>NUCLEOTIDE SEQUENCE [LARGE SCALE GENOMIC DNA]</scope>
    <source>
        <strain evidence="3">DSM 6194 / JCM 14653 / NBRC 101360 / PT</strain>
    </source>
</reference>
<dbReference type="GO" id="GO:0003723">
    <property type="term" value="F:RNA binding"/>
    <property type="evidence" value="ECO:0007669"/>
    <property type="project" value="InterPro"/>
</dbReference>
<keyword evidence="3" id="KW-1185">Reference proteome</keyword>
<dbReference type="InterPro" id="IPR002478">
    <property type="entry name" value="PUA"/>
</dbReference>
<dbReference type="InterPro" id="IPR004521">
    <property type="entry name" value="Uncharacterised_CHP00451"/>
</dbReference>
<accession>A0B710</accession>
<sequence>MINLARMLADIQFGRGAGAALFPDDTTFQLSSTQRLRYLISGNERIATVRARDSHLTLSMLGAKRLHVAFSHPRLRVVASPDAVPFVSAGKNLFARHVLYADPEIRAGDEVLVVDENDRLIATGRTVLAPDEMLQIKRGVAVSVRYGVEENVRRG</sequence>
<evidence type="ECO:0000313" key="3">
    <source>
        <dbReference type="Proteomes" id="UP000000674"/>
    </source>
</evidence>
<dbReference type="SUPFAM" id="SSF88802">
    <property type="entry name" value="Pre-PUA domain"/>
    <property type="match status" value="1"/>
</dbReference>
<dbReference type="InterPro" id="IPR036974">
    <property type="entry name" value="PUA_sf"/>
</dbReference>
<dbReference type="NCBIfam" id="TIGR00451">
    <property type="entry name" value="unchar_dom_2"/>
    <property type="match status" value="1"/>
</dbReference>
<dbReference type="InterPro" id="IPR015947">
    <property type="entry name" value="PUA-like_sf"/>
</dbReference>
<dbReference type="HOGENOM" id="CLU_116577_2_0_2"/>
<dbReference type="PROSITE" id="PS50890">
    <property type="entry name" value="PUA"/>
    <property type="match status" value="1"/>
</dbReference>
<dbReference type="AlphaFoldDB" id="A0B710"/>
<dbReference type="CDD" id="cd21149">
    <property type="entry name" value="PUA_archaeosine_TGT"/>
    <property type="match status" value="1"/>
</dbReference>
<evidence type="ECO:0000313" key="2">
    <source>
        <dbReference type="EMBL" id="ABK14484.1"/>
    </source>
</evidence>
<dbReference type="RefSeq" id="WP_011695880.1">
    <property type="nucleotide sequence ID" value="NC_008553.1"/>
</dbReference>
<organism evidence="2 3">
    <name type="scientific">Methanothrix thermoacetophila (strain DSM 6194 / JCM 14653 / NBRC 101360 / PT)</name>
    <name type="common">Methanosaeta thermophila</name>
    <dbReference type="NCBI Taxonomy" id="349307"/>
    <lineage>
        <taxon>Archaea</taxon>
        <taxon>Methanobacteriati</taxon>
        <taxon>Methanobacteriota</taxon>
        <taxon>Stenosarchaea group</taxon>
        <taxon>Methanomicrobia</taxon>
        <taxon>Methanotrichales</taxon>
        <taxon>Methanotrichaceae</taxon>
        <taxon>Methanothrix</taxon>
    </lineage>
</organism>
<dbReference type="OrthoDB" id="7576at2157"/>
<dbReference type="Pfam" id="PF01472">
    <property type="entry name" value="PUA"/>
    <property type="match status" value="1"/>
</dbReference>
<name>A0B710_METTP</name>
<gene>
    <name evidence="2" type="ordered locus">Mthe_0694</name>
</gene>
<dbReference type="Gene3D" id="3.10.450.90">
    <property type="entry name" value="ArcTGT, C2 domain"/>
    <property type="match status" value="1"/>
</dbReference>
<dbReference type="InterPro" id="IPR029402">
    <property type="entry name" value="TGT_C2"/>
</dbReference>
<dbReference type="EMBL" id="CP000477">
    <property type="protein sequence ID" value="ABK14484.1"/>
    <property type="molecule type" value="Genomic_DNA"/>
</dbReference>
<dbReference type="Pfam" id="PF14810">
    <property type="entry name" value="TGT_C2"/>
    <property type="match status" value="1"/>
</dbReference>
<evidence type="ECO:0000259" key="1">
    <source>
        <dbReference type="SMART" id="SM00359"/>
    </source>
</evidence>
<dbReference type="InterPro" id="IPR038250">
    <property type="entry name" value="TGT_C2_sf"/>
</dbReference>
<dbReference type="Gene3D" id="2.30.130.10">
    <property type="entry name" value="PUA domain"/>
    <property type="match status" value="1"/>
</dbReference>
<protein>
    <submittedName>
        <fullName evidence="2">PUA domain containing protein</fullName>
    </submittedName>
</protein>
<dbReference type="KEGG" id="mtp:Mthe_0694"/>
<dbReference type="GeneID" id="4463467"/>
<dbReference type="Proteomes" id="UP000000674">
    <property type="component" value="Chromosome"/>
</dbReference>
<feature type="domain" description="PUA" evidence="1">
    <location>
        <begin position="75"/>
        <end position="149"/>
    </location>
</feature>
<dbReference type="SMART" id="SM00359">
    <property type="entry name" value="PUA"/>
    <property type="match status" value="1"/>
</dbReference>
<proteinExistence type="predicted"/>
<dbReference type="SUPFAM" id="SSF88697">
    <property type="entry name" value="PUA domain-like"/>
    <property type="match status" value="1"/>
</dbReference>